<feature type="non-terminal residue" evidence="2">
    <location>
        <position position="87"/>
    </location>
</feature>
<reference evidence="2 3" key="1">
    <citation type="submission" date="2024-05" db="EMBL/GenBank/DDBJ databases">
        <title>A high-quality chromosomal-level genome assembly of Topmouth culter (Culter alburnus).</title>
        <authorList>
            <person name="Zhao H."/>
        </authorList>
    </citation>
    <scope>NUCLEOTIDE SEQUENCE [LARGE SCALE GENOMIC DNA]</scope>
    <source>
        <strain evidence="2">CATC2023</strain>
        <tissue evidence="2">Muscle</tissue>
    </source>
</reference>
<comment type="caution">
    <text evidence="2">The sequence shown here is derived from an EMBL/GenBank/DDBJ whole genome shotgun (WGS) entry which is preliminary data.</text>
</comment>
<evidence type="ECO:0000313" key="2">
    <source>
        <dbReference type="EMBL" id="KAK9958513.1"/>
    </source>
</evidence>
<keyword evidence="3" id="KW-1185">Reference proteome</keyword>
<proteinExistence type="predicted"/>
<dbReference type="AlphaFoldDB" id="A0AAW1ZC86"/>
<gene>
    <name evidence="2" type="ORF">ABG768_010627</name>
</gene>
<name>A0AAW1ZC86_CULAL</name>
<evidence type="ECO:0000313" key="3">
    <source>
        <dbReference type="Proteomes" id="UP001479290"/>
    </source>
</evidence>
<dbReference type="Proteomes" id="UP001479290">
    <property type="component" value="Unassembled WGS sequence"/>
</dbReference>
<organism evidence="2 3">
    <name type="scientific">Culter alburnus</name>
    <name type="common">Topmouth culter</name>
    <dbReference type="NCBI Taxonomy" id="194366"/>
    <lineage>
        <taxon>Eukaryota</taxon>
        <taxon>Metazoa</taxon>
        <taxon>Chordata</taxon>
        <taxon>Craniata</taxon>
        <taxon>Vertebrata</taxon>
        <taxon>Euteleostomi</taxon>
        <taxon>Actinopterygii</taxon>
        <taxon>Neopterygii</taxon>
        <taxon>Teleostei</taxon>
        <taxon>Ostariophysi</taxon>
        <taxon>Cypriniformes</taxon>
        <taxon>Xenocyprididae</taxon>
        <taxon>Xenocypridinae</taxon>
        <taxon>Culter</taxon>
    </lineage>
</organism>
<feature type="coiled-coil region" evidence="1">
    <location>
        <begin position="14"/>
        <end position="41"/>
    </location>
</feature>
<keyword evidence="1" id="KW-0175">Coiled coil</keyword>
<accession>A0AAW1ZC86</accession>
<protein>
    <submittedName>
        <fullName evidence="2">Uncharacterized protein</fullName>
    </submittedName>
</protein>
<evidence type="ECO:0000256" key="1">
    <source>
        <dbReference type="SAM" id="Coils"/>
    </source>
</evidence>
<dbReference type="EMBL" id="JAWDJR010000018">
    <property type="protein sequence ID" value="KAK9958513.1"/>
    <property type="molecule type" value="Genomic_DNA"/>
</dbReference>
<sequence length="87" mass="10354">MDHDYCNVPEPSSLDLACVKIEELSQEVEELNKQLNELRIHFGLEQLASSDQDIRFYTRFPSYRHLMSFWWLIKPSIHKIICVSRSK</sequence>